<dbReference type="AlphaFoldDB" id="W1NHT2"/>
<dbReference type="eggNOG" id="KOG0768">
    <property type="taxonomic scope" value="Eukaryota"/>
</dbReference>
<feature type="repeat" description="Solcar" evidence="8">
    <location>
        <begin position="531"/>
        <end position="619"/>
    </location>
</feature>
<feature type="region of interest" description="Disordered" evidence="9">
    <location>
        <begin position="82"/>
        <end position="104"/>
    </location>
</feature>
<evidence type="ECO:0000256" key="9">
    <source>
        <dbReference type="SAM" id="MobiDB-lite"/>
    </source>
</evidence>
<dbReference type="Pfam" id="PF00153">
    <property type="entry name" value="Mito_carr"/>
    <property type="match status" value="3"/>
</dbReference>
<evidence type="ECO:0000256" key="3">
    <source>
        <dbReference type="ARBA" id="ARBA00022448"/>
    </source>
</evidence>
<evidence type="ECO:0000256" key="2">
    <source>
        <dbReference type="ARBA" id="ARBA00006375"/>
    </source>
</evidence>
<dbReference type="FunFam" id="1.50.40.10:FF:000162">
    <property type="entry name" value="Mitochondrial substrate carrier protein-like"/>
    <property type="match status" value="1"/>
</dbReference>
<dbReference type="KEGG" id="atr:18422881"/>
<keyword evidence="4 8" id="KW-0812">Transmembrane</keyword>
<dbReference type="OrthoDB" id="10253709at2759"/>
<dbReference type="eggNOG" id="KOG0764">
    <property type="taxonomic scope" value="Eukaryota"/>
</dbReference>
<evidence type="ECO:0000256" key="4">
    <source>
        <dbReference type="ARBA" id="ARBA00022692"/>
    </source>
</evidence>
<evidence type="ECO:0000256" key="8">
    <source>
        <dbReference type="PROSITE-ProRule" id="PRU00282"/>
    </source>
</evidence>
<dbReference type="GO" id="GO:0000095">
    <property type="term" value="F:S-adenosyl-L-methionine transmembrane transporter activity"/>
    <property type="evidence" value="ECO:0000318"/>
    <property type="project" value="GO_Central"/>
</dbReference>
<dbReference type="FunFam" id="1.50.40.10:FF:000080">
    <property type="entry name" value="Mitochondrial substrate carrier protein-like"/>
    <property type="match status" value="1"/>
</dbReference>
<dbReference type="Gene3D" id="1.50.40.10">
    <property type="entry name" value="Mitochondrial carrier domain"/>
    <property type="match status" value="2"/>
</dbReference>
<dbReference type="HOGENOM" id="CLU_025765_0_0_1"/>
<evidence type="ECO:0000313" key="11">
    <source>
        <dbReference type="Proteomes" id="UP000017836"/>
    </source>
</evidence>
<comment type="subcellular location">
    <subcellularLocation>
        <location evidence="1">Membrane</location>
        <topology evidence="1">Multi-pass membrane protein</topology>
    </subcellularLocation>
</comment>
<keyword evidence="11" id="KW-1185">Reference proteome</keyword>
<sequence>MAGVKKPSRNGRPSIKYRWDPHSITLTKISDTGNEDNFHLVSGSKSETNECISEPGHPSKILSTSEVVSAFQVIWGFLSEPSSISQPRSNARDSGCGDKRNPYSSIGIQLKHKEDIRDLKKTLPYSFGGIETKASLSADIKDPHTDSNCTSSSPRTLTSDFELLKVLKNKSLFALCTGKKSESFFWSYNAGNMPHGPVEISTMLGLRSIRFSYVSSSPNSFTPENYYVHVKPITSLNESDVQSASINSTSENFKVGDAISSESLESKEKVQHSIGSHSSSDAFGRSLNMVEPISVPGSLEKYNCKKNTSVCKNTKRQFKGELVLETVPLPVLSNSILERANTAHVQQVHAIAGALAGVFVSLWLHPVDTLKTVIQSGRVEQKSIGHILGSIVSERGVTGLYRGIGSNLASSAPISAVYTFTYETIKEHLLPLLPKGYHSLAHCVAGGSASIATSFIFTPSERIKQQMQIGSHYHTCWKAFIGILEKGGVSSLYAGWGAVLCRNIPHSIIKFYTYESLKQWALSRQETGGQLNTLQTLVFGGLAGSTAALFTTPFDVIKTRLQTQIPGSLDHYGGVFHAFQQIAKIEGLRGLYRGLTPRLVMYVSQGALFFASYEFFKRLFSLEVKLLGPHALDSNDETEDQFTEIGSA</sequence>
<evidence type="ECO:0000256" key="7">
    <source>
        <dbReference type="ARBA" id="ARBA00023136"/>
    </source>
</evidence>
<dbReference type="InterPro" id="IPR018108">
    <property type="entry name" value="MCP_transmembrane"/>
</dbReference>
<reference evidence="11" key="1">
    <citation type="journal article" date="2013" name="Science">
        <title>The Amborella genome and the evolution of flowering plants.</title>
        <authorList>
            <consortium name="Amborella Genome Project"/>
        </authorList>
    </citation>
    <scope>NUCLEOTIDE SEQUENCE [LARGE SCALE GENOMIC DNA]</scope>
</reference>
<dbReference type="PANTHER" id="PTHR45667">
    <property type="entry name" value="S-ADENOSYLMETHIONINE MITOCHONDRIAL CARRIER PROTEIN"/>
    <property type="match status" value="1"/>
</dbReference>
<keyword evidence="3" id="KW-0813">Transport</keyword>
<keyword evidence="7 8" id="KW-0472">Membrane</keyword>
<gene>
    <name evidence="10" type="ORF">AMTR_s00009p00246820</name>
</gene>
<proteinExistence type="inferred from homology"/>
<organism evidence="10 11">
    <name type="scientific">Amborella trichopoda</name>
    <dbReference type="NCBI Taxonomy" id="13333"/>
    <lineage>
        <taxon>Eukaryota</taxon>
        <taxon>Viridiplantae</taxon>
        <taxon>Streptophyta</taxon>
        <taxon>Embryophyta</taxon>
        <taxon>Tracheophyta</taxon>
        <taxon>Spermatophyta</taxon>
        <taxon>Magnoliopsida</taxon>
        <taxon>Amborellales</taxon>
        <taxon>Amborellaceae</taxon>
        <taxon>Amborella</taxon>
    </lineage>
</organism>
<dbReference type="EMBL" id="KI397501">
    <property type="protein sequence ID" value="ERM95053.1"/>
    <property type="molecule type" value="Genomic_DNA"/>
</dbReference>
<dbReference type="PROSITE" id="PS50920">
    <property type="entry name" value="SOLCAR"/>
    <property type="match status" value="3"/>
</dbReference>
<feature type="repeat" description="Solcar" evidence="8">
    <location>
        <begin position="437"/>
        <end position="520"/>
    </location>
</feature>
<accession>W1NHT2</accession>
<dbReference type="Gramene" id="ERM95053">
    <property type="protein sequence ID" value="ERM95053"/>
    <property type="gene ID" value="AMTR_s00009p00246820"/>
</dbReference>
<dbReference type="SUPFAM" id="SSF103506">
    <property type="entry name" value="Mitochondrial carrier"/>
    <property type="match status" value="1"/>
</dbReference>
<evidence type="ECO:0000256" key="6">
    <source>
        <dbReference type="ARBA" id="ARBA00022989"/>
    </source>
</evidence>
<comment type="similarity">
    <text evidence="2">Belongs to the mitochondrial carrier (TC 2.A.29) family.</text>
</comment>
<dbReference type="GO" id="GO:0005743">
    <property type="term" value="C:mitochondrial inner membrane"/>
    <property type="evidence" value="ECO:0000318"/>
    <property type="project" value="GO_Central"/>
</dbReference>
<keyword evidence="6" id="KW-1133">Transmembrane helix</keyword>
<keyword evidence="5" id="KW-0677">Repeat</keyword>
<feature type="repeat" description="Solcar" evidence="8">
    <location>
        <begin position="344"/>
        <end position="428"/>
    </location>
</feature>
<evidence type="ECO:0000256" key="5">
    <source>
        <dbReference type="ARBA" id="ARBA00022737"/>
    </source>
</evidence>
<evidence type="ECO:0000256" key="1">
    <source>
        <dbReference type="ARBA" id="ARBA00004141"/>
    </source>
</evidence>
<evidence type="ECO:0000313" key="10">
    <source>
        <dbReference type="EMBL" id="ERM95053.1"/>
    </source>
</evidence>
<dbReference type="InterPro" id="IPR023395">
    <property type="entry name" value="MCP_dom_sf"/>
</dbReference>
<protein>
    <submittedName>
        <fullName evidence="10">Uncharacterized protein</fullName>
    </submittedName>
</protein>
<dbReference type="Proteomes" id="UP000017836">
    <property type="component" value="Unassembled WGS sequence"/>
</dbReference>
<name>W1NHT2_AMBTC</name>